<dbReference type="PANTHER" id="PTHR43304:SF1">
    <property type="entry name" value="PAC DOMAIN-CONTAINING PROTEIN"/>
    <property type="match status" value="1"/>
</dbReference>
<keyword evidence="8" id="KW-0807">Transducer</keyword>
<evidence type="ECO:0000256" key="5">
    <source>
        <dbReference type="ARBA" id="ARBA00022777"/>
    </source>
</evidence>
<accession>A0A1G7GRW0</accession>
<evidence type="ECO:0000256" key="6">
    <source>
        <dbReference type="ARBA" id="ARBA00023015"/>
    </source>
</evidence>
<dbReference type="SMART" id="SM00091">
    <property type="entry name" value="PAS"/>
    <property type="match status" value="5"/>
</dbReference>
<evidence type="ECO:0000259" key="14">
    <source>
        <dbReference type="PROSITE" id="PS50885"/>
    </source>
</evidence>
<name>A0A1G7GRW0_9EURY</name>
<dbReference type="InterPro" id="IPR013324">
    <property type="entry name" value="RNA_pol_sigma_r3/r4-like"/>
</dbReference>
<dbReference type="InterPro" id="IPR013656">
    <property type="entry name" value="PAS_4"/>
</dbReference>
<keyword evidence="6" id="KW-0805">Transcription regulation</keyword>
<dbReference type="Pfam" id="PF15915">
    <property type="entry name" value="BAT"/>
    <property type="match status" value="1"/>
</dbReference>
<dbReference type="PROSITE" id="PS50112">
    <property type="entry name" value="PAS"/>
    <property type="match status" value="2"/>
</dbReference>
<dbReference type="InterPro" id="IPR007050">
    <property type="entry name" value="HTH_bacterioopsin"/>
</dbReference>
<keyword evidence="16" id="KW-1185">Reference proteome</keyword>
<dbReference type="RefSeq" id="WP_175452763.1">
    <property type="nucleotide sequence ID" value="NZ_FNBK01000002.1"/>
</dbReference>
<dbReference type="SMART" id="SM00065">
    <property type="entry name" value="GAF"/>
    <property type="match status" value="2"/>
</dbReference>
<dbReference type="Pfam" id="PF13185">
    <property type="entry name" value="GAF_2"/>
    <property type="match status" value="2"/>
</dbReference>
<dbReference type="GO" id="GO:0016020">
    <property type="term" value="C:membrane"/>
    <property type="evidence" value="ECO:0007669"/>
    <property type="project" value="InterPro"/>
</dbReference>
<feature type="domain" description="HAMP" evidence="14">
    <location>
        <begin position="67"/>
        <end position="119"/>
    </location>
</feature>
<dbReference type="Gene3D" id="3.30.450.20">
    <property type="entry name" value="PAS domain"/>
    <property type="match status" value="5"/>
</dbReference>
<comment type="catalytic activity">
    <reaction evidence="1">
        <text>ATP + protein L-histidine = ADP + protein N-phospho-L-histidine.</text>
        <dbReference type="EC" id="2.7.13.3"/>
    </reaction>
</comment>
<dbReference type="OrthoDB" id="165911at2157"/>
<dbReference type="InterPro" id="IPR000700">
    <property type="entry name" value="PAS-assoc_C"/>
</dbReference>
<dbReference type="STRING" id="660518.SAMN05216218_102158"/>
<dbReference type="PANTHER" id="PTHR43304">
    <property type="entry name" value="PHYTOCHROME-LIKE PROTEIN CPH1"/>
    <property type="match status" value="1"/>
</dbReference>
<dbReference type="EMBL" id="FNBK01000002">
    <property type="protein sequence ID" value="SDE90846.1"/>
    <property type="molecule type" value="Genomic_DNA"/>
</dbReference>
<feature type="coiled-coil region" evidence="9">
    <location>
        <begin position="886"/>
        <end position="926"/>
    </location>
</feature>
<dbReference type="SUPFAM" id="SSF55785">
    <property type="entry name" value="PYP-like sensor domain (PAS domain)"/>
    <property type="match status" value="5"/>
</dbReference>
<dbReference type="Pfam" id="PF08447">
    <property type="entry name" value="PAS_3"/>
    <property type="match status" value="1"/>
</dbReference>
<evidence type="ECO:0000256" key="4">
    <source>
        <dbReference type="ARBA" id="ARBA00022679"/>
    </source>
</evidence>
<keyword evidence="7" id="KW-0804">Transcription</keyword>
<dbReference type="GO" id="GO:0004673">
    <property type="term" value="F:protein histidine kinase activity"/>
    <property type="evidence" value="ECO:0007669"/>
    <property type="project" value="UniProtKB-EC"/>
</dbReference>
<feature type="domain" description="PAC" evidence="13">
    <location>
        <begin position="210"/>
        <end position="261"/>
    </location>
</feature>
<dbReference type="InterPro" id="IPR013655">
    <property type="entry name" value="PAS_fold_3"/>
</dbReference>
<keyword evidence="11" id="KW-0812">Transmembrane</keyword>
<dbReference type="SMART" id="SM00086">
    <property type="entry name" value="PAC"/>
    <property type="match status" value="5"/>
</dbReference>
<feature type="region of interest" description="Disordered" evidence="10">
    <location>
        <begin position="115"/>
        <end position="135"/>
    </location>
</feature>
<reference evidence="16" key="1">
    <citation type="submission" date="2016-10" db="EMBL/GenBank/DDBJ databases">
        <authorList>
            <person name="Varghese N."/>
            <person name="Submissions S."/>
        </authorList>
    </citation>
    <scope>NUCLEOTIDE SEQUENCE [LARGE SCALE GENOMIC DNA]</scope>
    <source>
        <strain evidence="16">IBRC-M 10760</strain>
    </source>
</reference>
<protein>
    <recommendedName>
        <fullName evidence="2">histidine kinase</fullName>
        <ecNumber evidence="2">2.7.13.3</ecNumber>
    </recommendedName>
</protein>
<dbReference type="PROSITE" id="PS50885">
    <property type="entry name" value="HAMP"/>
    <property type="match status" value="1"/>
</dbReference>
<evidence type="ECO:0000256" key="2">
    <source>
        <dbReference type="ARBA" id="ARBA00012438"/>
    </source>
</evidence>
<evidence type="ECO:0000313" key="15">
    <source>
        <dbReference type="EMBL" id="SDE90846.1"/>
    </source>
</evidence>
<dbReference type="PROSITE" id="PS50113">
    <property type="entry name" value="PAC"/>
    <property type="match status" value="4"/>
</dbReference>
<dbReference type="Gene3D" id="6.10.340.10">
    <property type="match status" value="1"/>
</dbReference>
<dbReference type="Gene3D" id="1.10.10.10">
    <property type="entry name" value="Winged helix-like DNA-binding domain superfamily/Winged helix DNA-binding domain"/>
    <property type="match status" value="1"/>
</dbReference>
<dbReference type="GO" id="GO:0007165">
    <property type="term" value="P:signal transduction"/>
    <property type="evidence" value="ECO:0007669"/>
    <property type="project" value="UniProtKB-KW"/>
</dbReference>
<evidence type="ECO:0000256" key="9">
    <source>
        <dbReference type="SAM" id="Coils"/>
    </source>
</evidence>
<dbReference type="InterPro" id="IPR003660">
    <property type="entry name" value="HAMP_dom"/>
</dbReference>
<dbReference type="Proteomes" id="UP000199076">
    <property type="component" value="Unassembled WGS sequence"/>
</dbReference>
<feature type="domain" description="PAC" evidence="13">
    <location>
        <begin position="575"/>
        <end position="626"/>
    </location>
</feature>
<evidence type="ECO:0000256" key="11">
    <source>
        <dbReference type="SAM" id="Phobius"/>
    </source>
</evidence>
<feature type="transmembrane region" description="Helical" evidence="11">
    <location>
        <begin position="21"/>
        <end position="43"/>
    </location>
</feature>
<organism evidence="15 16">
    <name type="scientific">Halorientalis regularis</name>
    <dbReference type="NCBI Taxonomy" id="660518"/>
    <lineage>
        <taxon>Archaea</taxon>
        <taxon>Methanobacteriati</taxon>
        <taxon>Methanobacteriota</taxon>
        <taxon>Stenosarchaea group</taxon>
        <taxon>Halobacteria</taxon>
        <taxon>Halobacteriales</taxon>
        <taxon>Haloarculaceae</taxon>
        <taxon>Halorientalis</taxon>
    </lineage>
</organism>
<evidence type="ECO:0000256" key="8">
    <source>
        <dbReference type="ARBA" id="ARBA00023224"/>
    </source>
</evidence>
<keyword evidence="3" id="KW-0597">Phosphoprotein</keyword>
<evidence type="ECO:0000256" key="7">
    <source>
        <dbReference type="ARBA" id="ARBA00023163"/>
    </source>
</evidence>
<feature type="domain" description="PAS" evidence="12">
    <location>
        <begin position="503"/>
        <end position="573"/>
    </location>
</feature>
<dbReference type="InterPro" id="IPR029016">
    <property type="entry name" value="GAF-like_dom_sf"/>
</dbReference>
<keyword evidence="5" id="KW-0418">Kinase</keyword>
<evidence type="ECO:0000256" key="1">
    <source>
        <dbReference type="ARBA" id="ARBA00000085"/>
    </source>
</evidence>
<feature type="domain" description="PAS" evidence="12">
    <location>
        <begin position="378"/>
        <end position="448"/>
    </location>
</feature>
<dbReference type="CDD" id="cd06225">
    <property type="entry name" value="HAMP"/>
    <property type="match status" value="1"/>
</dbReference>
<dbReference type="Pfam" id="PF04967">
    <property type="entry name" value="HTH_10"/>
    <property type="match status" value="1"/>
</dbReference>
<evidence type="ECO:0000259" key="13">
    <source>
        <dbReference type="PROSITE" id="PS50113"/>
    </source>
</evidence>
<feature type="domain" description="PAC" evidence="13">
    <location>
        <begin position="446"/>
        <end position="502"/>
    </location>
</feature>
<dbReference type="SUPFAM" id="SSF55781">
    <property type="entry name" value="GAF domain-like"/>
    <property type="match status" value="2"/>
</dbReference>
<sequence length="1321" mass="146693">MRVRVPRRSVGRDRSGRGWHWPLAVTLVAVGSVLLAGTGGALLRALAGIAGGDGVVPVLVVGLAVDRDAGGVIDRLIEQVRRLEDGDYDIDVPTDRDDRVGQLATELDELAATLAAADDTNGSTEGETPAPPRGESRFEAVFEDPRMLVGLLDPDGTHRRSNETAMSYIDADQEAVAGVPFWETPWWAGHEDAQAMIREKVERAATGEYVSYEADLTDAAGERFSREGTIRPVTEDGAVVSLVVSARDVTERKERERELERYRGLVNAMRDSASIYDADGRFEVVNQALANFYRTTPEDLEGTQSHLVEHVRESGDGETDPYRELVDGHRDEIRGEYESTYPEASHAVVEYRMTRLTVDGEFGGIVGVARDVTQRREQERRLRAIVENTSNPIYIKDREGNYQFANEASAAFFGLDRDELVGKTDRDLFDEESAASIREDDREILETGESIVIDRTRRIDGEKAVFLENKYPFRDENGEIVGIIGISRDVTERTEKERELERYREFTDDILDAIDDVFYALDRDGNLTRWNESLPAVTGYDDAAIASMHATDFFTEADRPDIEAAIDEVRETGRAREEVDFLTKDGESIPHEFVATRVQTPDGDPAIAGIGRNVTERKEREEQLRERERVLSTLIDNIPGMVYRCANEPDWPFEFVSEGCRDVTGYDPETIEDGDLIWGEEVVDDDTDEIWTTVQDAVENREPFQLTYRIEDADGERRWLWEQGRGVFDDDGDLRVLEGVIMDVTDRKERELALQSLHDAARDLIGTETENDVADLVLDVATEVVDTPGVGIYLLDSETNTLEPTAFTDTFADLYDGPPAVTVGDADSLVWNTFVTETRTIVEDGEATDGTGLFDDGVRNGVLVPIGDHGVFVALSCDGRLDATTRQLVETLVATTEAALDRLESEAALRERDAELKAQNERLRRQVKITEIIRSVDQSLIGANAREEIERAVCERLVTDDTISFAWIGALDPDEESVTARQWAGEGESYLDAIAADGTAATPEPAWQAARTDSPVIVENVVDDLQRKGWRKPALANDFHSAVAVPLVFDEYSYGVLAVYATEPGAFGDLERSVFAELGESVANSITAAKTRQALHAETLLELELRFEDADDLLARIAREADSRVEYEGLATGSDDDDRIFFVAHDADPDAVRDVLDGLVSVSDSRLISDADGALFEVTTTAPLVAAKLVSHGGRPQSITADHTGMDVVVDLSTGTDVREFVEMLQEDHPSVELVARRQVERSTHTRRELVTTLFETLTDRQREVLETAYLAGFFEQPRETTGEELAAMLGVSQPTVNRHLRLAQQRLMEQLFATDSEDSR</sequence>
<dbReference type="Gene3D" id="3.30.450.40">
    <property type="match status" value="2"/>
</dbReference>
<dbReference type="Pfam" id="PF08448">
    <property type="entry name" value="PAS_4"/>
    <property type="match status" value="4"/>
</dbReference>
<dbReference type="NCBIfam" id="TIGR00229">
    <property type="entry name" value="sensory_box"/>
    <property type="match status" value="5"/>
</dbReference>
<dbReference type="InterPro" id="IPR035965">
    <property type="entry name" value="PAS-like_dom_sf"/>
</dbReference>
<dbReference type="InterPro" id="IPR031803">
    <property type="entry name" value="BAT_GAF/HTH-assoc"/>
</dbReference>
<dbReference type="CDD" id="cd00130">
    <property type="entry name" value="PAS"/>
    <property type="match status" value="3"/>
</dbReference>
<keyword evidence="9" id="KW-0175">Coiled coil</keyword>
<evidence type="ECO:0000256" key="3">
    <source>
        <dbReference type="ARBA" id="ARBA00022553"/>
    </source>
</evidence>
<keyword evidence="11" id="KW-1133">Transmembrane helix</keyword>
<dbReference type="InterPro" id="IPR001610">
    <property type="entry name" value="PAC"/>
</dbReference>
<proteinExistence type="predicted"/>
<keyword evidence="4" id="KW-0808">Transferase</keyword>
<evidence type="ECO:0000259" key="12">
    <source>
        <dbReference type="PROSITE" id="PS50112"/>
    </source>
</evidence>
<keyword evidence="11" id="KW-0472">Membrane</keyword>
<gene>
    <name evidence="15" type="ORF">SAMN05216218_102158</name>
</gene>
<feature type="domain" description="PAC" evidence="13">
    <location>
        <begin position="704"/>
        <end position="756"/>
    </location>
</feature>
<dbReference type="SUPFAM" id="SSF88659">
    <property type="entry name" value="Sigma3 and sigma4 domains of RNA polymerase sigma factors"/>
    <property type="match status" value="1"/>
</dbReference>
<evidence type="ECO:0000313" key="16">
    <source>
        <dbReference type="Proteomes" id="UP000199076"/>
    </source>
</evidence>
<dbReference type="InterPro" id="IPR036388">
    <property type="entry name" value="WH-like_DNA-bd_sf"/>
</dbReference>
<evidence type="ECO:0000256" key="10">
    <source>
        <dbReference type="SAM" id="MobiDB-lite"/>
    </source>
</evidence>
<dbReference type="InterPro" id="IPR052162">
    <property type="entry name" value="Sensor_kinase/Photoreceptor"/>
</dbReference>
<dbReference type="InterPro" id="IPR003018">
    <property type="entry name" value="GAF"/>
</dbReference>
<dbReference type="InterPro" id="IPR000014">
    <property type="entry name" value="PAS"/>
</dbReference>
<dbReference type="EC" id="2.7.13.3" evidence="2"/>